<sequence>MGLDVQQFVLGEILETIMETAGGVVKEKTREKISKTLEAKFGGFGPTDEILSLSACQIAQAQFNVSTADIIRIANIFKSLSREERNKITSIIGRDEQVIDITSSMYKKGQNKKQEKEDREIALKMNLRGAALIVAMSKMTDEEILNFLAGFGALDTTSKNILEMIRVVYELWNDFDLGDKILKPLDQWAGSVNGGNLKEIMAERRANRDKTITGGLFRWFKNKGVL</sequence>
<accession>A0A1F5SG87</accession>
<evidence type="ECO:0000313" key="1">
    <source>
        <dbReference type="EMBL" id="OGF25705.1"/>
    </source>
</evidence>
<protein>
    <submittedName>
        <fullName evidence="1">Uncharacterized protein</fullName>
    </submittedName>
</protein>
<reference evidence="1 2" key="1">
    <citation type="journal article" date="2016" name="Nat. Commun.">
        <title>Thousands of microbial genomes shed light on interconnected biogeochemical processes in an aquifer system.</title>
        <authorList>
            <person name="Anantharaman K."/>
            <person name="Brown C.T."/>
            <person name="Hug L.A."/>
            <person name="Sharon I."/>
            <person name="Castelle C.J."/>
            <person name="Probst A.J."/>
            <person name="Thomas B.C."/>
            <person name="Singh A."/>
            <person name="Wilkins M.J."/>
            <person name="Karaoz U."/>
            <person name="Brodie E.L."/>
            <person name="Williams K.H."/>
            <person name="Hubbard S.S."/>
            <person name="Banfield J.F."/>
        </authorList>
    </citation>
    <scope>NUCLEOTIDE SEQUENCE [LARGE SCALE GENOMIC DNA]</scope>
</reference>
<name>A0A1F5SG87_9BACT</name>
<dbReference type="EMBL" id="MFGB01000020">
    <property type="protein sequence ID" value="OGF25705.1"/>
    <property type="molecule type" value="Genomic_DNA"/>
</dbReference>
<evidence type="ECO:0000313" key="2">
    <source>
        <dbReference type="Proteomes" id="UP000178367"/>
    </source>
</evidence>
<gene>
    <name evidence="1" type="ORF">A2227_00665</name>
</gene>
<dbReference type="AlphaFoldDB" id="A0A1F5SG87"/>
<proteinExistence type="predicted"/>
<comment type="caution">
    <text evidence="1">The sequence shown here is derived from an EMBL/GenBank/DDBJ whole genome shotgun (WGS) entry which is preliminary data.</text>
</comment>
<dbReference type="Proteomes" id="UP000178367">
    <property type="component" value="Unassembled WGS sequence"/>
</dbReference>
<organism evidence="1 2">
    <name type="scientific">Candidatus Falkowbacteria bacterium RIFOXYA2_FULL_47_19</name>
    <dbReference type="NCBI Taxonomy" id="1797994"/>
    <lineage>
        <taxon>Bacteria</taxon>
        <taxon>Candidatus Falkowiibacteriota</taxon>
    </lineage>
</organism>
<dbReference type="STRING" id="1797994.A2227_00665"/>